<evidence type="ECO:0000256" key="14">
    <source>
        <dbReference type="ARBA" id="ARBA00057132"/>
    </source>
</evidence>
<dbReference type="PANTHER" id="PTHR23339">
    <property type="entry name" value="TYROSINE SPECIFIC PROTEIN PHOSPHATASE AND DUAL SPECIFICITY PROTEIN PHOSPHATASE"/>
    <property type="match status" value="1"/>
</dbReference>
<accession>U6LY42</accession>
<sequence>MGFLSHMRREKRSCDGSSSFCCSKSEADSECSSLRQDIFDTLQHNQQQLLPTPSYALDQWSFPSSRSGLRNNNNYNNSNSNRLFSRLATHGAAFPAEAPRSTGRCVSGTTPLSRQDNSVAGAGTASAMVSPHGQRCLQLGQNSAVPCCCCSDSSTHSGGSNELSRGRWCAGACSSGFLLQQQQQHTTKQSAQPLPAGMVLNVPTLIESRGVKCLILDAPTNDNLQAYLAQLVQVGVTDLVRTCPPTYDEGPVVLAGIRVHDLTFPDGEAPPAEVIARWRALAAQAKAEGGVLAVHCVAGLGRGPVLVAVSLIDSGFEAEEAVNFIRSRRKGAINRRQLAFLHNYRRHAVASRRCMRKCTIM</sequence>
<evidence type="ECO:0000256" key="6">
    <source>
        <dbReference type="ARBA" id="ARBA00022753"/>
    </source>
</evidence>
<keyword evidence="4" id="KW-1003">Cell membrane</keyword>
<dbReference type="InterPro" id="IPR029021">
    <property type="entry name" value="Prot-tyrosine_phosphatase-like"/>
</dbReference>
<evidence type="ECO:0000256" key="10">
    <source>
        <dbReference type="ARBA" id="ARBA00023157"/>
    </source>
</evidence>
<dbReference type="OrthoDB" id="5632at2759"/>
<keyword evidence="10" id="KW-1015">Disulfide bond</keyword>
<comment type="subunit">
    <text evidence="15">Interacts with tubulin.</text>
</comment>
<evidence type="ECO:0000256" key="5">
    <source>
        <dbReference type="ARBA" id="ARBA00022481"/>
    </source>
</evidence>
<reference evidence="20" key="1">
    <citation type="submission" date="2013-10" db="EMBL/GenBank/DDBJ databases">
        <title>Genomic analysis of the causative agents of coccidiosis in chickens.</title>
        <authorList>
            <person name="Reid A.J."/>
            <person name="Blake D."/>
            <person name="Billington K."/>
            <person name="Browne H."/>
            <person name="Dunn M."/>
            <person name="Hung S."/>
            <person name="Kawahara F."/>
            <person name="Miranda-Saavedra D."/>
            <person name="Mourier T."/>
            <person name="Nagra H."/>
            <person name="Otto T.D."/>
            <person name="Rawlings N."/>
            <person name="Sanchez A."/>
            <person name="Sanders M."/>
            <person name="Subramaniam C."/>
            <person name="Tay Y."/>
            <person name="Dear P."/>
            <person name="Doerig C."/>
            <person name="Gruber A."/>
            <person name="Parkinson J."/>
            <person name="Shirley M."/>
            <person name="Wan K.L."/>
            <person name="Berriman M."/>
            <person name="Tomley F."/>
            <person name="Pain A."/>
        </authorList>
    </citation>
    <scope>NUCLEOTIDE SEQUENCE [LARGE SCALE GENOMIC DNA]</scope>
    <source>
        <strain evidence="20">Weybridge</strain>
    </source>
</reference>
<keyword evidence="8" id="KW-0904">Protein phosphatase</keyword>
<dbReference type="GO" id="GO:0009966">
    <property type="term" value="P:regulation of signal transduction"/>
    <property type="evidence" value="ECO:0007669"/>
    <property type="project" value="UniProtKB-ARBA"/>
</dbReference>
<dbReference type="GO" id="GO:0043542">
    <property type="term" value="P:endothelial cell migration"/>
    <property type="evidence" value="ECO:0007669"/>
    <property type="project" value="UniProtKB-ARBA"/>
</dbReference>
<proteinExistence type="predicted"/>
<dbReference type="PROSITE" id="PS50056">
    <property type="entry name" value="TYR_PHOSPHATASE_2"/>
    <property type="match status" value="1"/>
</dbReference>
<dbReference type="AlphaFoldDB" id="U6LY42"/>
<evidence type="ECO:0000256" key="3">
    <source>
        <dbReference type="ARBA" id="ARBA00013064"/>
    </source>
</evidence>
<evidence type="ECO:0000259" key="19">
    <source>
        <dbReference type="PROSITE" id="PS50056"/>
    </source>
</evidence>
<keyword evidence="7" id="KW-0378">Hydrolase</keyword>
<dbReference type="SUPFAM" id="SSF52799">
    <property type="entry name" value="(Phosphotyrosine protein) phosphatases II"/>
    <property type="match status" value="1"/>
</dbReference>
<organism evidence="20 21">
    <name type="scientific">Eimeria maxima</name>
    <name type="common">Coccidian parasite</name>
    <dbReference type="NCBI Taxonomy" id="5804"/>
    <lineage>
        <taxon>Eukaryota</taxon>
        <taxon>Sar</taxon>
        <taxon>Alveolata</taxon>
        <taxon>Apicomplexa</taxon>
        <taxon>Conoidasida</taxon>
        <taxon>Coccidia</taxon>
        <taxon>Eucoccidiorida</taxon>
        <taxon>Eimeriorina</taxon>
        <taxon>Eimeriidae</taxon>
        <taxon>Eimeria</taxon>
    </lineage>
</organism>
<reference evidence="20" key="2">
    <citation type="submission" date="2013-10" db="EMBL/GenBank/DDBJ databases">
        <authorList>
            <person name="Aslett M."/>
        </authorList>
    </citation>
    <scope>NUCLEOTIDE SEQUENCE [LARGE SCALE GENOMIC DNA]</scope>
    <source>
        <strain evidence="20">Weybridge</strain>
    </source>
</reference>
<evidence type="ECO:0000256" key="13">
    <source>
        <dbReference type="ARBA" id="ARBA00051722"/>
    </source>
</evidence>
<dbReference type="GO" id="GO:0004725">
    <property type="term" value="F:protein tyrosine phosphatase activity"/>
    <property type="evidence" value="ECO:0007669"/>
    <property type="project" value="UniProtKB-EC"/>
</dbReference>
<dbReference type="Proteomes" id="UP000030763">
    <property type="component" value="Unassembled WGS sequence"/>
</dbReference>
<dbReference type="GO" id="GO:0005886">
    <property type="term" value="C:plasma membrane"/>
    <property type="evidence" value="ECO:0007669"/>
    <property type="project" value="UniProtKB-SubCell"/>
</dbReference>
<keyword evidence="11" id="KW-0449">Lipoprotein</keyword>
<comment type="function">
    <text evidence="14">Protein tyrosine phosphatase which stimulates progression from G1 into S phase during mitosis. Enhances cell proliferation, cell motility and invasive activity, and promotes cancer metastasis. May be involved in the progression of cardiac hypertrophy by inhibiting intracellular calcium mobilization in response to angiotensin II.</text>
</comment>
<evidence type="ECO:0000256" key="17">
    <source>
        <dbReference type="ARBA" id="ARBA00082375"/>
    </source>
</evidence>
<protein>
    <recommendedName>
        <fullName evidence="16">Protein tyrosine phosphatase type IVA 3</fullName>
        <ecNumber evidence="3">3.1.3.48</ecNumber>
    </recommendedName>
    <alternativeName>
        <fullName evidence="17">Protein-tyrosine phosphatase 4a3</fullName>
    </alternativeName>
</protein>
<evidence type="ECO:0000256" key="8">
    <source>
        <dbReference type="ARBA" id="ARBA00022912"/>
    </source>
</evidence>
<dbReference type="EC" id="3.1.3.48" evidence="3"/>
<keyword evidence="12" id="KW-0636">Prenylation</keyword>
<evidence type="ECO:0000313" key="21">
    <source>
        <dbReference type="Proteomes" id="UP000030763"/>
    </source>
</evidence>
<evidence type="ECO:0000256" key="18">
    <source>
        <dbReference type="SAM" id="MobiDB-lite"/>
    </source>
</evidence>
<dbReference type="InterPro" id="IPR050561">
    <property type="entry name" value="PTP"/>
</dbReference>
<keyword evidence="5" id="KW-0488">Methylation</keyword>
<dbReference type="InterPro" id="IPR003595">
    <property type="entry name" value="Tyr_Pase_cat"/>
</dbReference>
<evidence type="ECO:0000256" key="11">
    <source>
        <dbReference type="ARBA" id="ARBA00023288"/>
    </source>
</evidence>
<dbReference type="InterPro" id="IPR000387">
    <property type="entry name" value="Tyr_Pase_dom"/>
</dbReference>
<evidence type="ECO:0000256" key="15">
    <source>
        <dbReference type="ARBA" id="ARBA00064590"/>
    </source>
</evidence>
<evidence type="ECO:0000256" key="4">
    <source>
        <dbReference type="ARBA" id="ARBA00022475"/>
    </source>
</evidence>
<comment type="subcellular location">
    <subcellularLocation>
        <location evidence="1">Cell membrane</location>
    </subcellularLocation>
    <subcellularLocation>
        <location evidence="2">Early endosome</location>
    </subcellularLocation>
</comment>
<evidence type="ECO:0000256" key="7">
    <source>
        <dbReference type="ARBA" id="ARBA00022801"/>
    </source>
</evidence>
<evidence type="ECO:0000256" key="9">
    <source>
        <dbReference type="ARBA" id="ARBA00023136"/>
    </source>
</evidence>
<keyword evidence="21" id="KW-1185">Reference proteome</keyword>
<dbReference type="GO" id="GO:0005769">
    <property type="term" value="C:early endosome"/>
    <property type="evidence" value="ECO:0007669"/>
    <property type="project" value="UniProtKB-SubCell"/>
</dbReference>
<evidence type="ECO:0000313" key="20">
    <source>
        <dbReference type="EMBL" id="CDJ56651.1"/>
    </source>
</evidence>
<dbReference type="OMA" id="RTCPPTY"/>
<dbReference type="FunFam" id="3.90.190.10:FF:000105">
    <property type="entry name" value="Protein tyrosine phosphatase type IVA 3"/>
    <property type="match status" value="1"/>
</dbReference>
<comment type="catalytic activity">
    <reaction evidence="13">
        <text>O-phospho-L-tyrosyl-[protein] + H2O = L-tyrosyl-[protein] + phosphate</text>
        <dbReference type="Rhea" id="RHEA:10684"/>
        <dbReference type="Rhea" id="RHEA-COMP:10136"/>
        <dbReference type="Rhea" id="RHEA-COMP:20101"/>
        <dbReference type="ChEBI" id="CHEBI:15377"/>
        <dbReference type="ChEBI" id="CHEBI:43474"/>
        <dbReference type="ChEBI" id="CHEBI:46858"/>
        <dbReference type="ChEBI" id="CHEBI:61978"/>
        <dbReference type="EC" id="3.1.3.48"/>
    </reaction>
</comment>
<evidence type="ECO:0000256" key="16">
    <source>
        <dbReference type="ARBA" id="ARBA00069015"/>
    </source>
</evidence>
<evidence type="ECO:0000256" key="12">
    <source>
        <dbReference type="ARBA" id="ARBA00023289"/>
    </source>
</evidence>
<dbReference type="RefSeq" id="XP_013333302.1">
    <property type="nucleotide sequence ID" value="XM_013477848.1"/>
</dbReference>
<feature type="domain" description="Tyrosine specific protein phosphatases" evidence="19">
    <location>
        <begin position="272"/>
        <end position="340"/>
    </location>
</feature>
<dbReference type="Gene3D" id="3.90.190.10">
    <property type="entry name" value="Protein tyrosine phosphatase superfamily"/>
    <property type="match status" value="1"/>
</dbReference>
<feature type="region of interest" description="Disordered" evidence="18">
    <location>
        <begin position="99"/>
        <end position="118"/>
    </location>
</feature>
<dbReference type="GeneID" id="25334381"/>
<evidence type="ECO:0000256" key="1">
    <source>
        <dbReference type="ARBA" id="ARBA00004236"/>
    </source>
</evidence>
<evidence type="ECO:0000256" key="2">
    <source>
        <dbReference type="ARBA" id="ARBA00004412"/>
    </source>
</evidence>
<feature type="compositionally biased region" description="Polar residues" evidence="18">
    <location>
        <begin position="107"/>
        <end position="118"/>
    </location>
</feature>
<name>U6LY42_EIMMA</name>
<keyword evidence="9" id="KW-0472">Membrane</keyword>
<dbReference type="VEuPathDB" id="ToxoDB:EMWEY_00003950"/>
<gene>
    <name evidence="20" type="ORF">EMWEY_00003950</name>
</gene>
<keyword evidence="6" id="KW-0967">Endosome</keyword>
<dbReference type="EMBL" id="HG719032">
    <property type="protein sequence ID" value="CDJ56651.1"/>
    <property type="molecule type" value="Genomic_DNA"/>
</dbReference>
<dbReference type="SMART" id="SM00404">
    <property type="entry name" value="PTPc_motif"/>
    <property type="match status" value="1"/>
</dbReference>